<dbReference type="Proteomes" id="UP000242972">
    <property type="component" value="Unassembled WGS sequence"/>
</dbReference>
<dbReference type="EMBL" id="PXYW01000056">
    <property type="protein sequence ID" value="PSR31998.1"/>
    <property type="molecule type" value="Genomic_DNA"/>
</dbReference>
<dbReference type="PANTHER" id="PTHR43701:SF2">
    <property type="entry name" value="MEMBRANE TRANSPORTER PROTEIN YJNA-RELATED"/>
    <property type="match status" value="1"/>
</dbReference>
<gene>
    <name evidence="7" type="ORF">C7B46_16285</name>
</gene>
<reference evidence="7 8" key="1">
    <citation type="journal article" date="2014" name="BMC Genomics">
        <title>Comparison of environmental and isolate Sulfobacillus genomes reveals diverse carbon, sulfur, nitrogen, and hydrogen metabolisms.</title>
        <authorList>
            <person name="Justice N.B."/>
            <person name="Norman A."/>
            <person name="Brown C.T."/>
            <person name="Singh A."/>
            <person name="Thomas B.C."/>
            <person name="Banfield J.F."/>
        </authorList>
    </citation>
    <scope>NUCLEOTIDE SEQUENCE [LARGE SCALE GENOMIC DNA]</scope>
    <source>
        <strain evidence="7">AMDSBA4</strain>
    </source>
</reference>
<feature type="transmembrane region" description="Helical" evidence="6">
    <location>
        <begin position="147"/>
        <end position="167"/>
    </location>
</feature>
<feature type="transmembrane region" description="Helical" evidence="6">
    <location>
        <begin position="12"/>
        <end position="44"/>
    </location>
</feature>
<keyword evidence="6" id="KW-1003">Cell membrane</keyword>
<proteinExistence type="inferred from homology"/>
<dbReference type="InterPro" id="IPR002781">
    <property type="entry name" value="TM_pro_TauE-like"/>
</dbReference>
<comment type="subcellular location">
    <subcellularLocation>
        <location evidence="6">Cell membrane</location>
        <topology evidence="6">Multi-pass membrane protein</topology>
    </subcellularLocation>
    <subcellularLocation>
        <location evidence="1">Membrane</location>
        <topology evidence="1">Multi-pass membrane protein</topology>
    </subcellularLocation>
</comment>
<dbReference type="GO" id="GO:0005886">
    <property type="term" value="C:plasma membrane"/>
    <property type="evidence" value="ECO:0007669"/>
    <property type="project" value="UniProtKB-SubCell"/>
</dbReference>
<comment type="caution">
    <text evidence="7">The sequence shown here is derived from an EMBL/GenBank/DDBJ whole genome shotgun (WGS) entry which is preliminary data.</text>
</comment>
<name>A0A2T2XC17_9FIRM</name>
<evidence type="ECO:0000256" key="6">
    <source>
        <dbReference type="RuleBase" id="RU363041"/>
    </source>
</evidence>
<evidence type="ECO:0000256" key="3">
    <source>
        <dbReference type="ARBA" id="ARBA00022692"/>
    </source>
</evidence>
<evidence type="ECO:0000256" key="1">
    <source>
        <dbReference type="ARBA" id="ARBA00004141"/>
    </source>
</evidence>
<organism evidence="7 8">
    <name type="scientific">Sulfobacillus benefaciens</name>
    <dbReference type="NCBI Taxonomy" id="453960"/>
    <lineage>
        <taxon>Bacteria</taxon>
        <taxon>Bacillati</taxon>
        <taxon>Bacillota</taxon>
        <taxon>Clostridia</taxon>
        <taxon>Eubacteriales</taxon>
        <taxon>Clostridiales Family XVII. Incertae Sedis</taxon>
        <taxon>Sulfobacillus</taxon>
    </lineage>
</organism>
<evidence type="ECO:0000256" key="4">
    <source>
        <dbReference type="ARBA" id="ARBA00022989"/>
    </source>
</evidence>
<dbReference type="Pfam" id="PF01925">
    <property type="entry name" value="TauE"/>
    <property type="match status" value="1"/>
</dbReference>
<evidence type="ECO:0000313" key="7">
    <source>
        <dbReference type="EMBL" id="PSR31998.1"/>
    </source>
</evidence>
<keyword evidence="5 6" id="KW-0472">Membrane</keyword>
<protein>
    <recommendedName>
        <fullName evidence="6">Probable membrane transporter protein</fullName>
    </recommendedName>
</protein>
<feature type="transmembrane region" description="Helical" evidence="6">
    <location>
        <begin position="174"/>
        <end position="201"/>
    </location>
</feature>
<sequence>MSMPVLTLDQNLVAIAAGFFIGLVLSLAGGGGSALAIPVMLYVVGLKNIKLAMGTTVVAIAVTAWISAIPHTFRKTISWSTALAFTVPGFLGLFLGRDVRAGLPMHLLMVLLGCLMLFNAAFMASTLQTIRPDSGEARPNVGMTMPLGFLVGVMAGFFGMGGGFLILPSLMFSGLPLVAAVGNSLVSVGSLGIVNAIPYAINHHIDWRIVAEYIAGGSLGTMIGTPWAKRLGQTRTLSWMVALILVVASLYMIGANVPDLYT</sequence>
<evidence type="ECO:0000256" key="5">
    <source>
        <dbReference type="ARBA" id="ARBA00023136"/>
    </source>
</evidence>
<keyword evidence="3 6" id="KW-0812">Transmembrane</keyword>
<evidence type="ECO:0000313" key="8">
    <source>
        <dbReference type="Proteomes" id="UP000242972"/>
    </source>
</evidence>
<feature type="transmembrane region" description="Helical" evidence="6">
    <location>
        <begin position="107"/>
        <end position="127"/>
    </location>
</feature>
<comment type="similarity">
    <text evidence="2 6">Belongs to the 4-toluene sulfonate uptake permease (TSUP) (TC 2.A.102) family.</text>
</comment>
<accession>A0A2T2XC17</accession>
<evidence type="ECO:0000256" key="2">
    <source>
        <dbReference type="ARBA" id="ARBA00009142"/>
    </source>
</evidence>
<feature type="transmembrane region" description="Helical" evidence="6">
    <location>
        <begin position="207"/>
        <end position="225"/>
    </location>
</feature>
<feature type="transmembrane region" description="Helical" evidence="6">
    <location>
        <begin position="237"/>
        <end position="257"/>
    </location>
</feature>
<dbReference type="PANTHER" id="PTHR43701">
    <property type="entry name" value="MEMBRANE TRANSPORTER PROTEIN MJ0441-RELATED"/>
    <property type="match status" value="1"/>
</dbReference>
<dbReference type="AlphaFoldDB" id="A0A2T2XC17"/>
<keyword evidence="4 6" id="KW-1133">Transmembrane helix</keyword>
<feature type="transmembrane region" description="Helical" evidence="6">
    <location>
        <begin position="51"/>
        <end position="70"/>
    </location>
</feature>
<feature type="transmembrane region" description="Helical" evidence="6">
    <location>
        <begin position="76"/>
        <end position="95"/>
    </location>
</feature>
<dbReference type="InterPro" id="IPR051598">
    <property type="entry name" value="TSUP/Inactive_protease-like"/>
</dbReference>